<dbReference type="InterPro" id="IPR016130">
    <property type="entry name" value="Tyr_Pase_AS"/>
</dbReference>
<comment type="caution">
    <text evidence="8">The sequence shown here is derived from an EMBL/GenBank/DDBJ whole genome shotgun (WGS) entry which is preliminary data.</text>
</comment>
<dbReference type="CDD" id="cd14498">
    <property type="entry name" value="DSP"/>
    <property type="match status" value="1"/>
</dbReference>
<dbReference type="PROSITE" id="PS00383">
    <property type="entry name" value="TYR_PHOSPHATASE_1"/>
    <property type="match status" value="1"/>
</dbReference>
<dbReference type="Gene3D" id="3.90.190.10">
    <property type="entry name" value="Protein tyrosine phosphatase superfamily"/>
    <property type="match status" value="1"/>
</dbReference>
<keyword evidence="11" id="KW-1185">Reference proteome</keyword>
<dbReference type="InterPro" id="IPR000387">
    <property type="entry name" value="Tyr_Pase_dom"/>
</dbReference>
<evidence type="ECO:0000259" key="5">
    <source>
        <dbReference type="PROSITE" id="PS50054"/>
    </source>
</evidence>
<gene>
    <name evidence="8" type="ORF">GPM918_LOCUS13432</name>
    <name evidence="7" type="ORF">OVA965_LOCUS468</name>
    <name evidence="10" type="ORF">SRO942_LOCUS13432</name>
    <name evidence="9" type="ORF">TMI583_LOCUS468</name>
</gene>
<dbReference type="Proteomes" id="UP000682733">
    <property type="component" value="Unassembled WGS sequence"/>
</dbReference>
<dbReference type="SUPFAM" id="SSF52799">
    <property type="entry name" value="(Phosphotyrosine protein) phosphatases II"/>
    <property type="match status" value="1"/>
</dbReference>
<evidence type="ECO:0000313" key="10">
    <source>
        <dbReference type="EMBL" id="CAF3766314.1"/>
    </source>
</evidence>
<dbReference type="InterPro" id="IPR000340">
    <property type="entry name" value="Dual-sp_phosphatase_cat-dom"/>
</dbReference>
<dbReference type="Pfam" id="PF00782">
    <property type="entry name" value="DSPc"/>
    <property type="match status" value="1"/>
</dbReference>
<dbReference type="EMBL" id="CAJOBC010003086">
    <property type="protein sequence ID" value="CAF3766314.1"/>
    <property type="molecule type" value="Genomic_DNA"/>
</dbReference>
<dbReference type="AlphaFoldDB" id="A0A814G8X1"/>
<dbReference type="PROSITE" id="PS50054">
    <property type="entry name" value="TYR_PHOSPHATASE_DUAL"/>
    <property type="match status" value="1"/>
</dbReference>
<comment type="similarity">
    <text evidence="1">Belongs to the protein-tyrosine phosphatase family. Non-receptor class dual specificity subfamily.</text>
</comment>
<dbReference type="Proteomes" id="UP000681722">
    <property type="component" value="Unassembled WGS sequence"/>
</dbReference>
<dbReference type="OrthoDB" id="2017893at2759"/>
<dbReference type="Proteomes" id="UP000677228">
    <property type="component" value="Unassembled WGS sequence"/>
</dbReference>
<feature type="domain" description="Tyrosine specific protein phosphatases" evidence="6">
    <location>
        <begin position="68"/>
        <end position="129"/>
    </location>
</feature>
<evidence type="ECO:0000259" key="6">
    <source>
        <dbReference type="PROSITE" id="PS50056"/>
    </source>
</evidence>
<dbReference type="EMBL" id="CAJOBA010000063">
    <property type="protein sequence ID" value="CAF3500110.1"/>
    <property type="molecule type" value="Genomic_DNA"/>
</dbReference>
<proteinExistence type="inferred from homology"/>
<keyword evidence="2" id="KW-0378">Hydrolase</keyword>
<evidence type="ECO:0000313" key="7">
    <source>
        <dbReference type="EMBL" id="CAF0726492.1"/>
    </source>
</evidence>
<reference evidence="8" key="1">
    <citation type="submission" date="2021-02" db="EMBL/GenBank/DDBJ databases">
        <authorList>
            <person name="Nowell W R."/>
        </authorList>
    </citation>
    <scope>NUCLEOTIDE SEQUENCE</scope>
</reference>
<dbReference type="InterPro" id="IPR020422">
    <property type="entry name" value="TYR_PHOSPHATASE_DUAL_dom"/>
</dbReference>
<accession>A0A814G8X1</accession>
<evidence type="ECO:0000256" key="1">
    <source>
        <dbReference type="ARBA" id="ARBA00008601"/>
    </source>
</evidence>
<protein>
    <recommendedName>
        <fullName evidence="12">Protein-tyrosine-phosphatase</fullName>
    </recommendedName>
</protein>
<dbReference type="SMART" id="SM00195">
    <property type="entry name" value="DSPc"/>
    <property type="match status" value="1"/>
</dbReference>
<dbReference type="PANTHER" id="PTHR45848">
    <property type="entry name" value="DUAL SPECIFICITY PROTEIN PHOSPHATASE 12 FAMILY MEMBER"/>
    <property type="match status" value="1"/>
</dbReference>
<dbReference type="GO" id="GO:0008138">
    <property type="term" value="F:protein tyrosine/serine/threonine phosphatase activity"/>
    <property type="evidence" value="ECO:0007669"/>
    <property type="project" value="InterPro"/>
</dbReference>
<organism evidence="8 11">
    <name type="scientific">Didymodactylos carnosus</name>
    <dbReference type="NCBI Taxonomy" id="1234261"/>
    <lineage>
        <taxon>Eukaryota</taxon>
        <taxon>Metazoa</taxon>
        <taxon>Spiralia</taxon>
        <taxon>Gnathifera</taxon>
        <taxon>Rotifera</taxon>
        <taxon>Eurotatoria</taxon>
        <taxon>Bdelloidea</taxon>
        <taxon>Philodinida</taxon>
        <taxon>Philodinidae</taxon>
        <taxon>Didymodactylos</taxon>
    </lineage>
</organism>
<dbReference type="InterPro" id="IPR029021">
    <property type="entry name" value="Prot-tyrosine_phosphatase-like"/>
</dbReference>
<evidence type="ECO:0000256" key="3">
    <source>
        <dbReference type="ARBA" id="ARBA00022912"/>
    </source>
</evidence>
<dbReference type="PROSITE" id="PS50056">
    <property type="entry name" value="TYR_PHOSPHATASE_2"/>
    <property type="match status" value="1"/>
</dbReference>
<evidence type="ECO:0008006" key="12">
    <source>
        <dbReference type="Google" id="ProtNLM"/>
    </source>
</evidence>
<evidence type="ECO:0000256" key="2">
    <source>
        <dbReference type="ARBA" id="ARBA00022801"/>
    </source>
</evidence>
<name>A0A814G8X1_9BILA</name>
<feature type="active site" description="Phosphocysteine intermediate" evidence="4">
    <location>
        <position position="95"/>
    </location>
</feature>
<dbReference type="EMBL" id="CAJNOQ010003086">
    <property type="protein sequence ID" value="CAF0994614.1"/>
    <property type="molecule type" value="Genomic_DNA"/>
</dbReference>
<dbReference type="InterPro" id="IPR016278">
    <property type="entry name" value="DUSP12"/>
</dbReference>
<dbReference type="PIRSF" id="PIRSF000941">
    <property type="entry name" value="DUSP12"/>
    <property type="match status" value="1"/>
</dbReference>
<evidence type="ECO:0000313" key="11">
    <source>
        <dbReference type="Proteomes" id="UP000663829"/>
    </source>
</evidence>
<keyword evidence="3" id="KW-0904">Protein phosphatase</keyword>
<evidence type="ECO:0000256" key="4">
    <source>
        <dbReference type="PIRSR" id="PIRSR000941-50"/>
    </source>
</evidence>
<dbReference type="EMBL" id="CAJNOK010000063">
    <property type="protein sequence ID" value="CAF0726492.1"/>
    <property type="molecule type" value="Genomic_DNA"/>
</dbReference>
<dbReference type="Proteomes" id="UP000663829">
    <property type="component" value="Unassembled WGS sequence"/>
</dbReference>
<evidence type="ECO:0000313" key="9">
    <source>
        <dbReference type="EMBL" id="CAF3500110.1"/>
    </source>
</evidence>
<evidence type="ECO:0000313" key="8">
    <source>
        <dbReference type="EMBL" id="CAF0994614.1"/>
    </source>
</evidence>
<feature type="domain" description="Tyrosine-protein phosphatase" evidence="5">
    <location>
        <begin position="7"/>
        <end position="153"/>
    </location>
</feature>
<sequence>MFSTSIRFSADCVDDHVWLGDLEAAENTFMLDKLNITHILTILDYKPVYNKDDKRIRLYIEAEDIGSYDLLSSFETCYHFIENAVQNNHNILIHCQAGISRSATIVAMYFMKKYTLTHEEAIEKLSNKRCYHMVCPNNGFQSQLQLYHQMNYAVDKTHELYKDFQSERLRTNYGLEKSDKITKTEKEIIDDTDRFPIKSEEKTLETEEVEYQCKTCQHKLFTRNDLFYHQQGRGKSDWSTKPLELDETICDKQVFTYYTDWMIDVFDSNVGDIHCISCQTKLGEYSLDGKKCECGHWVMPAFHFDQNQIERHNEMNHNHVEKS</sequence>